<gene>
    <name evidence="2" type="ORF">MEDL_59452</name>
</gene>
<dbReference type="EMBL" id="CAJPWZ010002910">
    <property type="protein sequence ID" value="CAG2247552.1"/>
    <property type="molecule type" value="Genomic_DNA"/>
</dbReference>
<feature type="compositionally biased region" description="Basic and acidic residues" evidence="1">
    <location>
        <begin position="1"/>
        <end position="12"/>
    </location>
</feature>
<reference evidence="2" key="1">
    <citation type="submission" date="2021-03" db="EMBL/GenBank/DDBJ databases">
        <authorList>
            <person name="Bekaert M."/>
        </authorList>
    </citation>
    <scope>NUCLEOTIDE SEQUENCE</scope>
</reference>
<sequence>MSQDYSHNRVQQDCEYGAEEPTSHDETCETNIPYVRVQDEIEYQKLTPYESCAESAEDSDPCSQNETSMTKSFSRSLSAQDYSNGKQKVSEEKFNDDHCTRSKQIQPEYPFGPVSIIENKPFTTFVGKIEPKCPAQSEPIARNNSFTQKESSKLDSSCNTAVVAVDIDSLPKQQNKPIIHIPQAESTILENPCSLTSYTDNTSSFIKRPTQNLMEIPCRSTSVEIDTSFASQTQTKPEFLSLSTHEIDNSIQLKNADHKMSDDHCLVENSTNHETSATLDTRLITDWGKLKDRKSATIVISENPTEQIKPEGNCRLLFPRGAPLPRISSTPSQKITEEIHCKIEGHAITKRPQSGLEAKCNKNYVSSLLKITRELPPMVNTQKVIKPVKTYCKQRGFDLETSHIENKPSKDHIVHKNRTKTKPNSPVKRVRRISRTPHHVDIMYSAEGKDDGTIRETTNPPLPPIKDQKQIKQKWND</sequence>
<evidence type="ECO:0000256" key="1">
    <source>
        <dbReference type="SAM" id="MobiDB-lite"/>
    </source>
</evidence>
<feature type="region of interest" description="Disordered" evidence="1">
    <location>
        <begin position="52"/>
        <end position="105"/>
    </location>
</feature>
<feature type="compositionally biased region" description="Basic and acidic residues" evidence="1">
    <location>
        <begin position="88"/>
        <end position="100"/>
    </location>
</feature>
<feature type="region of interest" description="Disordered" evidence="1">
    <location>
        <begin position="446"/>
        <end position="477"/>
    </location>
</feature>
<feature type="region of interest" description="Disordered" evidence="1">
    <location>
        <begin position="406"/>
        <end position="426"/>
    </location>
</feature>
<comment type="caution">
    <text evidence="2">The sequence shown here is derived from an EMBL/GenBank/DDBJ whole genome shotgun (WGS) entry which is preliminary data.</text>
</comment>
<keyword evidence="3" id="KW-1185">Reference proteome</keyword>
<feature type="compositionally biased region" description="Basic and acidic residues" evidence="1">
    <location>
        <begin position="466"/>
        <end position="477"/>
    </location>
</feature>
<evidence type="ECO:0000313" key="2">
    <source>
        <dbReference type="EMBL" id="CAG2247552.1"/>
    </source>
</evidence>
<evidence type="ECO:0000313" key="3">
    <source>
        <dbReference type="Proteomes" id="UP000683360"/>
    </source>
</evidence>
<feature type="compositionally biased region" description="Polar residues" evidence="1">
    <location>
        <begin position="61"/>
        <end position="87"/>
    </location>
</feature>
<dbReference type="Proteomes" id="UP000683360">
    <property type="component" value="Unassembled WGS sequence"/>
</dbReference>
<feature type="region of interest" description="Disordered" evidence="1">
    <location>
        <begin position="1"/>
        <end position="31"/>
    </location>
</feature>
<name>A0A8S3UQ15_MYTED</name>
<dbReference type="OrthoDB" id="10478678at2759"/>
<dbReference type="AlphaFoldDB" id="A0A8S3UQ15"/>
<accession>A0A8S3UQ15</accession>
<organism evidence="2 3">
    <name type="scientific">Mytilus edulis</name>
    <name type="common">Blue mussel</name>
    <dbReference type="NCBI Taxonomy" id="6550"/>
    <lineage>
        <taxon>Eukaryota</taxon>
        <taxon>Metazoa</taxon>
        <taxon>Spiralia</taxon>
        <taxon>Lophotrochozoa</taxon>
        <taxon>Mollusca</taxon>
        <taxon>Bivalvia</taxon>
        <taxon>Autobranchia</taxon>
        <taxon>Pteriomorphia</taxon>
        <taxon>Mytilida</taxon>
        <taxon>Mytiloidea</taxon>
        <taxon>Mytilidae</taxon>
        <taxon>Mytilinae</taxon>
        <taxon>Mytilus</taxon>
    </lineage>
</organism>
<proteinExistence type="predicted"/>
<protein>
    <submittedName>
        <fullName evidence="2">Uncharacterized protein</fullName>
    </submittedName>
</protein>